<dbReference type="GO" id="GO:0005886">
    <property type="term" value="C:plasma membrane"/>
    <property type="evidence" value="ECO:0007669"/>
    <property type="project" value="TreeGrafter"/>
</dbReference>
<dbReference type="InterPro" id="IPR000160">
    <property type="entry name" value="GGDEF_dom"/>
</dbReference>
<feature type="domain" description="Response regulatory" evidence="5">
    <location>
        <begin position="127"/>
        <end position="244"/>
    </location>
</feature>
<dbReference type="InterPro" id="IPR050469">
    <property type="entry name" value="Diguanylate_Cyclase"/>
</dbReference>
<reference evidence="7 8" key="1">
    <citation type="submission" date="2015-02" db="EMBL/GenBank/DDBJ databases">
        <title>Complete genome sequence of Kangiella geojedonensis strain YCS-5T.</title>
        <authorList>
            <person name="Kim K.M."/>
        </authorList>
    </citation>
    <scope>NUCLEOTIDE SEQUENCE [LARGE SCALE GENOMIC DNA]</scope>
    <source>
        <strain evidence="7 8">YCS-5</strain>
    </source>
</reference>
<feature type="modified residue" description="4-aspartylphosphate" evidence="4">
    <location>
        <position position="177"/>
    </location>
</feature>
<dbReference type="GO" id="GO:1902201">
    <property type="term" value="P:negative regulation of bacterial-type flagellum-dependent cell motility"/>
    <property type="evidence" value="ECO:0007669"/>
    <property type="project" value="TreeGrafter"/>
</dbReference>
<dbReference type="SMART" id="SM00448">
    <property type="entry name" value="REC"/>
    <property type="match status" value="2"/>
</dbReference>
<evidence type="ECO:0000259" key="5">
    <source>
        <dbReference type="PROSITE" id="PS50110"/>
    </source>
</evidence>
<dbReference type="GO" id="GO:0043709">
    <property type="term" value="P:cell adhesion involved in single-species biofilm formation"/>
    <property type="evidence" value="ECO:0007669"/>
    <property type="project" value="TreeGrafter"/>
</dbReference>
<dbReference type="NCBIfam" id="TIGR00254">
    <property type="entry name" value="GGDEF"/>
    <property type="match status" value="1"/>
</dbReference>
<dbReference type="InterPro" id="IPR001789">
    <property type="entry name" value="Sig_transdc_resp-reg_receiver"/>
</dbReference>
<evidence type="ECO:0000256" key="3">
    <source>
        <dbReference type="ARBA" id="ARBA00034247"/>
    </source>
</evidence>
<accession>A0A0F6TQ88</accession>
<organism evidence="7 8">
    <name type="scientific">Kangiella geojedonensis</name>
    <dbReference type="NCBI Taxonomy" id="914150"/>
    <lineage>
        <taxon>Bacteria</taxon>
        <taxon>Pseudomonadati</taxon>
        <taxon>Pseudomonadota</taxon>
        <taxon>Gammaproteobacteria</taxon>
        <taxon>Kangiellales</taxon>
        <taxon>Kangiellaceae</taxon>
        <taxon>Kangiella</taxon>
    </lineage>
</organism>
<dbReference type="Pfam" id="PF00990">
    <property type="entry name" value="GGDEF"/>
    <property type="match status" value="1"/>
</dbReference>
<dbReference type="CDD" id="cd01949">
    <property type="entry name" value="GGDEF"/>
    <property type="match status" value="1"/>
</dbReference>
<dbReference type="OrthoDB" id="9812260at2"/>
<evidence type="ECO:0000256" key="1">
    <source>
        <dbReference type="ARBA" id="ARBA00001946"/>
    </source>
</evidence>
<dbReference type="EMBL" id="CP010975">
    <property type="protein sequence ID" value="AKE51987.1"/>
    <property type="molecule type" value="Genomic_DNA"/>
</dbReference>
<protein>
    <recommendedName>
        <fullName evidence="2">diguanylate cyclase</fullName>
        <ecNumber evidence="2">2.7.7.65</ecNumber>
    </recommendedName>
</protein>
<dbReference type="PANTHER" id="PTHR45138:SF9">
    <property type="entry name" value="DIGUANYLATE CYCLASE DGCM-RELATED"/>
    <property type="match status" value="1"/>
</dbReference>
<keyword evidence="4" id="KW-0597">Phosphoprotein</keyword>
<dbReference type="EC" id="2.7.7.65" evidence="2"/>
<dbReference type="FunFam" id="3.30.70.270:FF:000001">
    <property type="entry name" value="Diguanylate cyclase domain protein"/>
    <property type="match status" value="1"/>
</dbReference>
<keyword evidence="8" id="KW-1185">Reference proteome</keyword>
<dbReference type="HOGENOM" id="CLU_000445_11_28_6"/>
<feature type="domain" description="GGDEF" evidence="6">
    <location>
        <begin position="288"/>
        <end position="419"/>
    </location>
</feature>
<dbReference type="InterPro" id="IPR011006">
    <property type="entry name" value="CheY-like_superfamily"/>
</dbReference>
<dbReference type="AlphaFoldDB" id="A0A0F6TQ88"/>
<dbReference type="Gene3D" id="3.40.50.2300">
    <property type="match status" value="2"/>
</dbReference>
<sequence length="424" mass="48553">MKKIIIVDDSKFFCALVEKQIIEQTPYGVITCNGLEEANVILARLERETIHACLVSYRLRDATDGESIELFRSRDIPTIVLISDITATLRNKFWQLRVVDYVIKHDKYVINEIIHTLARLERNPNNKIVIVEDSRTSAKMLQILLDVHQYDVMHFNDPKEALDYVKYHQDVKMVITDYNMPGMDGCELTRRLRRIYSKQELAILGMSGAGQTIMAANFLKHGADDFIIKQSFLAEEFYLRINSYLDSLNTYQELATAASYDFLTNVPNRRHFFEVVEAMHESALRHGTPVTCAMIDIDKFKSVNDKYGHSVGDAVLREVAQLIKSSVRKSDVVARFGGEEFCMYMTGMSEDHAGDYFDKLRQKISDAIIRAEEHSLRVTVSIGLCSKIEHDLNNMIEAADKSLYQAKETGRNRVIHHSKLIEAL</sequence>
<evidence type="ECO:0000259" key="6">
    <source>
        <dbReference type="PROSITE" id="PS50887"/>
    </source>
</evidence>
<dbReference type="RefSeq" id="WP_046561108.1">
    <property type="nucleotide sequence ID" value="NZ_CP010975.1"/>
</dbReference>
<comment type="catalytic activity">
    <reaction evidence="3">
        <text>2 GTP = 3',3'-c-di-GMP + 2 diphosphate</text>
        <dbReference type="Rhea" id="RHEA:24898"/>
        <dbReference type="ChEBI" id="CHEBI:33019"/>
        <dbReference type="ChEBI" id="CHEBI:37565"/>
        <dbReference type="ChEBI" id="CHEBI:58805"/>
        <dbReference type="EC" id="2.7.7.65"/>
    </reaction>
</comment>
<dbReference type="PROSITE" id="PS50110">
    <property type="entry name" value="RESPONSE_REGULATORY"/>
    <property type="match status" value="1"/>
</dbReference>
<name>A0A0F6TQ88_9GAMM</name>
<comment type="cofactor">
    <cofactor evidence="1">
        <name>Mg(2+)</name>
        <dbReference type="ChEBI" id="CHEBI:18420"/>
    </cofactor>
</comment>
<evidence type="ECO:0000313" key="7">
    <source>
        <dbReference type="EMBL" id="AKE51987.1"/>
    </source>
</evidence>
<dbReference type="SUPFAM" id="SSF52172">
    <property type="entry name" value="CheY-like"/>
    <property type="match status" value="2"/>
</dbReference>
<dbReference type="GO" id="GO:0000160">
    <property type="term" value="P:phosphorelay signal transduction system"/>
    <property type="evidence" value="ECO:0007669"/>
    <property type="project" value="InterPro"/>
</dbReference>
<dbReference type="KEGG" id="kge:TQ33_1025"/>
<dbReference type="Proteomes" id="UP000034071">
    <property type="component" value="Chromosome"/>
</dbReference>
<evidence type="ECO:0000256" key="2">
    <source>
        <dbReference type="ARBA" id="ARBA00012528"/>
    </source>
</evidence>
<dbReference type="GO" id="GO:0052621">
    <property type="term" value="F:diguanylate cyclase activity"/>
    <property type="evidence" value="ECO:0007669"/>
    <property type="project" value="UniProtKB-EC"/>
</dbReference>
<dbReference type="STRING" id="914150.TQ33_1025"/>
<dbReference type="SMART" id="SM00267">
    <property type="entry name" value="GGDEF"/>
    <property type="match status" value="1"/>
</dbReference>
<dbReference type="Pfam" id="PF00072">
    <property type="entry name" value="Response_reg"/>
    <property type="match status" value="1"/>
</dbReference>
<dbReference type="PANTHER" id="PTHR45138">
    <property type="entry name" value="REGULATORY COMPONENTS OF SENSORY TRANSDUCTION SYSTEM"/>
    <property type="match status" value="1"/>
</dbReference>
<dbReference type="PROSITE" id="PS50887">
    <property type="entry name" value="GGDEF"/>
    <property type="match status" value="1"/>
</dbReference>
<evidence type="ECO:0000313" key="8">
    <source>
        <dbReference type="Proteomes" id="UP000034071"/>
    </source>
</evidence>
<dbReference type="InterPro" id="IPR029787">
    <property type="entry name" value="Nucleotide_cyclase"/>
</dbReference>
<evidence type="ECO:0000256" key="4">
    <source>
        <dbReference type="PROSITE-ProRule" id="PRU00169"/>
    </source>
</evidence>
<gene>
    <name evidence="7" type="ORF">TQ33_1025</name>
</gene>
<dbReference type="Gene3D" id="3.30.70.270">
    <property type="match status" value="1"/>
</dbReference>
<dbReference type="InterPro" id="IPR043128">
    <property type="entry name" value="Rev_trsase/Diguanyl_cyclase"/>
</dbReference>
<dbReference type="SUPFAM" id="SSF55073">
    <property type="entry name" value="Nucleotide cyclase"/>
    <property type="match status" value="1"/>
</dbReference>
<proteinExistence type="predicted"/>